<dbReference type="Proteomes" id="UP001320706">
    <property type="component" value="Unassembled WGS sequence"/>
</dbReference>
<gene>
    <name evidence="1" type="ORF">M8818_006651</name>
</gene>
<organism evidence="1 2">
    <name type="scientific">Zalaria obscura</name>
    <dbReference type="NCBI Taxonomy" id="2024903"/>
    <lineage>
        <taxon>Eukaryota</taxon>
        <taxon>Fungi</taxon>
        <taxon>Dikarya</taxon>
        <taxon>Ascomycota</taxon>
        <taxon>Pezizomycotina</taxon>
        <taxon>Dothideomycetes</taxon>
        <taxon>Dothideomycetidae</taxon>
        <taxon>Dothideales</taxon>
        <taxon>Zalariaceae</taxon>
        <taxon>Zalaria</taxon>
    </lineage>
</organism>
<evidence type="ECO:0000313" key="1">
    <source>
        <dbReference type="EMBL" id="KAK8196486.1"/>
    </source>
</evidence>
<name>A0ACC3S4I9_9PEZI</name>
<reference evidence="1" key="1">
    <citation type="submission" date="2024-02" db="EMBL/GenBank/DDBJ databases">
        <title>Metagenome Assembled Genome of Zalaria obscura JY119.</title>
        <authorList>
            <person name="Vighnesh L."/>
            <person name="Jagadeeshwari U."/>
            <person name="Venkata Ramana C."/>
            <person name="Sasikala C."/>
        </authorList>
    </citation>
    <scope>NUCLEOTIDE SEQUENCE</scope>
    <source>
        <strain evidence="1">JY119</strain>
    </source>
</reference>
<proteinExistence type="predicted"/>
<protein>
    <submittedName>
        <fullName evidence="1">Uncharacterized protein</fullName>
    </submittedName>
</protein>
<keyword evidence="2" id="KW-1185">Reference proteome</keyword>
<sequence length="349" mass="40673">MAYHYEESDWYDPRYARAPSPPRRTHHPFRRSAQFLDPSGNGFGGPPLHRSRSHGAGPRPEVINIYNRMYQDASPPAPQVVFPPSPEMRGRRLGSELALAEELADLRLRSRSRGRSDAALVDRADWAAWEIAQKEAEQARVIADYEAKKAAEAAARKKAEEELRLRIEREKIEAKEKAEREWKEFLQKQKEQKEEDERKKKAKEAEIQEEMAKRLAEAGFRNREIKALVEPKKVETTVIGSTTGSTSLTIIGNNTPKFSKVHGNHVSVDTLRYYDIPWEYDRANPEYIIILQELDKYEIDVLFEHTRRLRSRQPKLLIEEKKSKKPEYAWVRRRDRSKSASREKVIRFV</sequence>
<accession>A0ACC3S4I9</accession>
<comment type="caution">
    <text evidence="1">The sequence shown here is derived from an EMBL/GenBank/DDBJ whole genome shotgun (WGS) entry which is preliminary data.</text>
</comment>
<evidence type="ECO:0000313" key="2">
    <source>
        <dbReference type="Proteomes" id="UP001320706"/>
    </source>
</evidence>
<dbReference type="EMBL" id="JAMKPW020000041">
    <property type="protein sequence ID" value="KAK8196486.1"/>
    <property type="molecule type" value="Genomic_DNA"/>
</dbReference>